<dbReference type="GO" id="GO:0005886">
    <property type="term" value="C:plasma membrane"/>
    <property type="evidence" value="ECO:0007669"/>
    <property type="project" value="InterPro"/>
</dbReference>
<dbReference type="InterPro" id="IPR006036">
    <property type="entry name" value="K_uptake_TrkA"/>
</dbReference>
<dbReference type="NCBIfam" id="NF007032">
    <property type="entry name" value="PRK09496.1-4"/>
    <property type="match status" value="1"/>
</dbReference>
<dbReference type="InterPro" id="IPR050721">
    <property type="entry name" value="Trk_Ktr_HKT_K-transport"/>
</dbReference>
<dbReference type="NCBIfam" id="NF007031">
    <property type="entry name" value="PRK09496.1-2"/>
    <property type="match status" value="1"/>
</dbReference>
<evidence type="ECO:0000256" key="5">
    <source>
        <dbReference type="ARBA" id="ARBA00023027"/>
    </source>
</evidence>
<protein>
    <recommendedName>
        <fullName evidence="1">Trk system potassium uptake protein TrkA</fullName>
    </recommendedName>
</protein>
<evidence type="ECO:0000259" key="7">
    <source>
        <dbReference type="PROSITE" id="PS51201"/>
    </source>
</evidence>
<keyword evidence="2" id="KW-0813">Transport</keyword>
<comment type="caution">
    <text evidence="9">The sequence shown here is derived from an EMBL/GenBank/DDBJ whole genome shotgun (WGS) entry which is preliminary data.</text>
</comment>
<name>A0A2M7G380_9BACT</name>
<dbReference type="PROSITE" id="PS51201">
    <property type="entry name" value="RCK_N"/>
    <property type="match status" value="2"/>
</dbReference>
<dbReference type="PANTHER" id="PTHR43833:SF5">
    <property type="entry name" value="TRK SYSTEM POTASSIUM UPTAKE PROTEIN TRKA"/>
    <property type="match status" value="1"/>
</dbReference>
<feature type="domain" description="RCK N-terminal" evidence="7">
    <location>
        <begin position="227"/>
        <end position="344"/>
    </location>
</feature>
<dbReference type="NCBIfam" id="NF007039">
    <property type="entry name" value="PRK09496.3-2"/>
    <property type="match status" value="1"/>
</dbReference>
<dbReference type="EMBL" id="PFFQ01000038">
    <property type="protein sequence ID" value="PIW16298.1"/>
    <property type="molecule type" value="Genomic_DNA"/>
</dbReference>
<accession>A0A2M7G380</accession>
<dbReference type="PANTHER" id="PTHR43833">
    <property type="entry name" value="POTASSIUM CHANNEL PROTEIN 2-RELATED-RELATED"/>
    <property type="match status" value="1"/>
</dbReference>
<dbReference type="PRINTS" id="PR00335">
    <property type="entry name" value="KUPTAKETRKA"/>
</dbReference>
<dbReference type="AlphaFoldDB" id="A0A2M7G380"/>
<dbReference type="InterPro" id="IPR003148">
    <property type="entry name" value="RCK_N"/>
</dbReference>
<dbReference type="SUPFAM" id="SSF51735">
    <property type="entry name" value="NAD(P)-binding Rossmann-fold domains"/>
    <property type="match status" value="2"/>
</dbReference>
<dbReference type="NCBIfam" id="NF007041">
    <property type="entry name" value="PRK09496.3-4"/>
    <property type="match status" value="1"/>
</dbReference>
<organism evidence="9 10">
    <name type="scientific">bacterium (Candidatus Blackallbacteria) CG17_big_fil_post_rev_8_21_14_2_50_48_46</name>
    <dbReference type="NCBI Taxonomy" id="2014261"/>
    <lineage>
        <taxon>Bacteria</taxon>
        <taxon>Candidatus Blackallbacteria</taxon>
    </lineage>
</organism>
<keyword evidence="5" id="KW-0520">NAD</keyword>
<evidence type="ECO:0000259" key="8">
    <source>
        <dbReference type="PROSITE" id="PS51202"/>
    </source>
</evidence>
<evidence type="ECO:0000256" key="3">
    <source>
        <dbReference type="ARBA" id="ARBA00022538"/>
    </source>
</evidence>
<dbReference type="InterPro" id="IPR006037">
    <property type="entry name" value="RCK_C"/>
</dbReference>
<dbReference type="Gene3D" id="3.40.50.720">
    <property type="entry name" value="NAD(P)-binding Rossmann-like Domain"/>
    <property type="match status" value="2"/>
</dbReference>
<dbReference type="InterPro" id="IPR036291">
    <property type="entry name" value="NAD(P)-bd_dom_sf"/>
</dbReference>
<proteinExistence type="predicted"/>
<dbReference type="GO" id="GO:0015079">
    <property type="term" value="F:potassium ion transmembrane transporter activity"/>
    <property type="evidence" value="ECO:0007669"/>
    <property type="project" value="InterPro"/>
</dbReference>
<evidence type="ECO:0000256" key="6">
    <source>
        <dbReference type="ARBA" id="ARBA00023065"/>
    </source>
</evidence>
<keyword evidence="4" id="KW-0630">Potassium</keyword>
<dbReference type="Pfam" id="PF02080">
    <property type="entry name" value="TrkA_C"/>
    <property type="match status" value="2"/>
</dbReference>
<dbReference type="Pfam" id="PF02254">
    <property type="entry name" value="TrkA_N"/>
    <property type="match status" value="2"/>
</dbReference>
<reference evidence="9 10" key="1">
    <citation type="submission" date="2017-09" db="EMBL/GenBank/DDBJ databases">
        <title>Depth-based differentiation of microbial function through sediment-hosted aquifers and enrichment of novel symbionts in the deep terrestrial subsurface.</title>
        <authorList>
            <person name="Probst A.J."/>
            <person name="Ladd B."/>
            <person name="Jarett J.K."/>
            <person name="Geller-Mcgrath D.E."/>
            <person name="Sieber C.M."/>
            <person name="Emerson J.B."/>
            <person name="Anantharaman K."/>
            <person name="Thomas B.C."/>
            <person name="Malmstrom R."/>
            <person name="Stieglmeier M."/>
            <person name="Klingl A."/>
            <person name="Woyke T."/>
            <person name="Ryan C.M."/>
            <person name="Banfield J.F."/>
        </authorList>
    </citation>
    <scope>NUCLEOTIDE SEQUENCE [LARGE SCALE GENOMIC DNA]</scope>
    <source>
        <strain evidence="9">CG17_big_fil_post_rev_8_21_14_2_50_48_46</strain>
    </source>
</reference>
<evidence type="ECO:0000313" key="10">
    <source>
        <dbReference type="Proteomes" id="UP000231019"/>
    </source>
</evidence>
<dbReference type="SUPFAM" id="SSF116726">
    <property type="entry name" value="TrkA C-terminal domain-like"/>
    <property type="match status" value="2"/>
</dbReference>
<sequence length="455" mass="49635">MRIVIIGAGEVGRYLAKGLSSEAKDVIIIDRNEQRLITLQEQLDVQTVHGDGSSLDVLRRAGADRADILIAVTDSDEGNMMACVVSRVYFSIPRVIARIRNAEYTAPPILNKLSIDMAISPEKEAAEHIVRLIHTPGASEVLDFEQGKVLLVGYKVDEDSDLLHRPLKDLSGLREASVLLAAILRDERVQIPRGEDQLRVGDTVYAVAPRSQIGYLSKLFHTDGQEVQRVMIIGGSMIGTLLARQLESEGLQVKLIEPSIQRCHILSEALDQTVVLHGDPTHIDFLTEENIEDMDVCVAVSDDEQTNILVSLLAKRLGTRRIICAVTKSEYIPIATSVGIDAVISPRLSAASAMLRFIRAGSVLSVGTLRDSEAEAMEVVAQATSSIVNRPIAELDFPKDAIIAAIIRENQIIIPQGNDMIIPGDRVILFTLAKAVRKVEKSLQIQGGRGTRSLG</sequence>
<feature type="domain" description="RCK C-terminal" evidence="8">
    <location>
        <begin position="139"/>
        <end position="222"/>
    </location>
</feature>
<evidence type="ECO:0000256" key="1">
    <source>
        <dbReference type="ARBA" id="ARBA00017378"/>
    </source>
</evidence>
<dbReference type="InterPro" id="IPR036721">
    <property type="entry name" value="RCK_C_sf"/>
</dbReference>
<feature type="domain" description="RCK N-terminal" evidence="7">
    <location>
        <begin position="1"/>
        <end position="119"/>
    </location>
</feature>
<dbReference type="Proteomes" id="UP000231019">
    <property type="component" value="Unassembled WGS sequence"/>
</dbReference>
<gene>
    <name evidence="9" type="ORF">COW36_13250</name>
</gene>
<evidence type="ECO:0000313" key="9">
    <source>
        <dbReference type="EMBL" id="PIW16298.1"/>
    </source>
</evidence>
<evidence type="ECO:0000256" key="4">
    <source>
        <dbReference type="ARBA" id="ARBA00022958"/>
    </source>
</evidence>
<dbReference type="PROSITE" id="PS51202">
    <property type="entry name" value="RCK_C"/>
    <property type="match status" value="2"/>
</dbReference>
<keyword evidence="6" id="KW-0406">Ion transport</keyword>
<feature type="domain" description="RCK C-terminal" evidence="8">
    <location>
        <begin position="364"/>
        <end position="445"/>
    </location>
</feature>
<keyword evidence="3" id="KW-0633">Potassium transport</keyword>
<evidence type="ECO:0000256" key="2">
    <source>
        <dbReference type="ARBA" id="ARBA00022448"/>
    </source>
</evidence>
<dbReference type="Gene3D" id="3.30.70.1450">
    <property type="entry name" value="Regulator of K+ conductance, C-terminal domain"/>
    <property type="match status" value="2"/>
</dbReference>